<dbReference type="GO" id="GO:0051537">
    <property type="term" value="F:2 iron, 2 sulfur cluster binding"/>
    <property type="evidence" value="ECO:0007669"/>
    <property type="project" value="TreeGrafter"/>
</dbReference>
<evidence type="ECO:0000313" key="9">
    <source>
        <dbReference type="Proteomes" id="UP000030645"/>
    </source>
</evidence>
<dbReference type="EMBL" id="KE344994">
    <property type="protein sequence ID" value="EXB88706.1"/>
    <property type="molecule type" value="Genomic_DNA"/>
</dbReference>
<reference evidence="9" key="1">
    <citation type="submission" date="2013-01" db="EMBL/GenBank/DDBJ databases">
        <title>Draft Genome Sequence of a Mulberry Tree, Morus notabilis C.K. Schneid.</title>
        <authorList>
            <person name="He N."/>
            <person name="Zhao S."/>
        </authorList>
    </citation>
    <scope>NUCLEOTIDE SEQUENCE</scope>
</reference>
<evidence type="ECO:0000256" key="5">
    <source>
        <dbReference type="ARBA" id="ARBA00023128"/>
    </source>
</evidence>
<dbReference type="GO" id="GO:0005506">
    <property type="term" value="F:iron ion binding"/>
    <property type="evidence" value="ECO:0007669"/>
    <property type="project" value="TreeGrafter"/>
</dbReference>
<dbReference type="eggNOG" id="KOG1119">
    <property type="taxonomic scope" value="Eukaryota"/>
</dbReference>
<evidence type="ECO:0000256" key="2">
    <source>
        <dbReference type="ARBA" id="ARBA00006718"/>
    </source>
</evidence>
<evidence type="ECO:0000313" key="8">
    <source>
        <dbReference type="EMBL" id="EXB88706.1"/>
    </source>
</evidence>
<evidence type="ECO:0000259" key="7">
    <source>
        <dbReference type="Pfam" id="PF01521"/>
    </source>
</evidence>
<dbReference type="STRING" id="981085.W9RNX2"/>
<comment type="similarity">
    <text evidence="2">Belongs to the HesB/IscA family.</text>
</comment>
<proteinExistence type="inferred from homology"/>
<evidence type="ECO:0000256" key="1">
    <source>
        <dbReference type="ARBA" id="ARBA00004173"/>
    </source>
</evidence>
<gene>
    <name evidence="8" type="ORF">L484_015391</name>
</gene>
<dbReference type="InterPro" id="IPR035903">
    <property type="entry name" value="HesB-like_dom_sf"/>
</dbReference>
<sequence length="275" mass="30884">MYTDRPVAERCNTTGRPMVCTSVDRIGRLVESVQSGQPHRSTGPVDRTGRPVENNRARNSPKSLSIYGVVQIVDSSLHDVPIHRANPTEPQTPQLSFSLRSSRSLFSVSVFLRCRSYYRELCSGTFPSSPSSISCDWFVVVFSKFEIFVDGFALSVERMKELQASVESSNEKMLRLSVETGGCSGFQYVFDLDDKANPDDRVFETEGVKLIVDNISYDFVKGATVDYVEELIRSAFVIHELRFNGCKLESGDRFRLFIGISWPANVPCHRPSQIS</sequence>
<dbReference type="GO" id="GO:0051539">
    <property type="term" value="F:4 iron, 4 sulfur cluster binding"/>
    <property type="evidence" value="ECO:0007669"/>
    <property type="project" value="TreeGrafter"/>
</dbReference>
<dbReference type="GO" id="GO:0120510">
    <property type="term" value="C:mitochondrial [4Fe-4S] assembly complex"/>
    <property type="evidence" value="ECO:0007669"/>
    <property type="project" value="UniProtKB-ARBA"/>
</dbReference>
<dbReference type="InterPro" id="IPR016092">
    <property type="entry name" value="ATAP"/>
</dbReference>
<dbReference type="NCBIfam" id="TIGR00049">
    <property type="entry name" value="iron-sulfur cluster assembly accessory protein"/>
    <property type="match status" value="1"/>
</dbReference>
<comment type="subcellular location">
    <subcellularLocation>
        <location evidence="1">Mitochondrion</location>
    </subcellularLocation>
</comment>
<accession>W9RNX2</accession>
<feature type="domain" description="Core" evidence="7">
    <location>
        <begin position="160"/>
        <end position="239"/>
    </location>
</feature>
<dbReference type="GO" id="GO:0016226">
    <property type="term" value="P:iron-sulfur cluster assembly"/>
    <property type="evidence" value="ECO:0007669"/>
    <property type="project" value="InterPro"/>
</dbReference>
<feature type="region of interest" description="Disordered" evidence="6">
    <location>
        <begin position="32"/>
        <end position="59"/>
    </location>
</feature>
<dbReference type="SUPFAM" id="SSF89360">
    <property type="entry name" value="HesB-like domain"/>
    <property type="match status" value="1"/>
</dbReference>
<dbReference type="PANTHER" id="PTHR43011">
    <property type="entry name" value="IRON-SULFUR CLUSTER ASSEMBLY 2 HOMOLOG, MITOCHONDRIAL"/>
    <property type="match status" value="1"/>
</dbReference>
<dbReference type="Pfam" id="PF01521">
    <property type="entry name" value="Fe-S_biosyn"/>
    <property type="match status" value="1"/>
</dbReference>
<dbReference type="FunFam" id="2.60.300.12:FF:000006">
    <property type="entry name" value="Iron-sulfur cluster assembly 2 mitochondrial"/>
    <property type="match status" value="1"/>
</dbReference>
<evidence type="ECO:0000256" key="4">
    <source>
        <dbReference type="ARBA" id="ARBA00023004"/>
    </source>
</evidence>
<protein>
    <recommendedName>
        <fullName evidence="7">Core domain-containing protein</fullName>
    </recommendedName>
</protein>
<dbReference type="Proteomes" id="UP000030645">
    <property type="component" value="Unassembled WGS sequence"/>
</dbReference>
<keyword evidence="4" id="KW-0408">Iron</keyword>
<dbReference type="PANTHER" id="PTHR43011:SF1">
    <property type="entry name" value="IRON-SULFUR CLUSTER ASSEMBLY 2 HOMOLOG, MITOCHONDRIAL"/>
    <property type="match status" value="1"/>
</dbReference>
<evidence type="ECO:0000256" key="6">
    <source>
        <dbReference type="SAM" id="MobiDB-lite"/>
    </source>
</evidence>
<name>W9RNX2_9ROSA</name>
<keyword evidence="3" id="KW-0479">Metal-binding</keyword>
<keyword evidence="5" id="KW-0496">Mitochondrion</keyword>
<keyword evidence="9" id="KW-1185">Reference proteome</keyword>
<feature type="compositionally biased region" description="Basic and acidic residues" evidence="6">
    <location>
        <begin position="47"/>
        <end position="56"/>
    </location>
</feature>
<dbReference type="AlphaFoldDB" id="W9RNX2"/>
<evidence type="ECO:0000256" key="3">
    <source>
        <dbReference type="ARBA" id="ARBA00022723"/>
    </source>
</evidence>
<organism evidence="8 9">
    <name type="scientific">Morus notabilis</name>
    <dbReference type="NCBI Taxonomy" id="981085"/>
    <lineage>
        <taxon>Eukaryota</taxon>
        <taxon>Viridiplantae</taxon>
        <taxon>Streptophyta</taxon>
        <taxon>Embryophyta</taxon>
        <taxon>Tracheophyta</taxon>
        <taxon>Spermatophyta</taxon>
        <taxon>Magnoliopsida</taxon>
        <taxon>eudicotyledons</taxon>
        <taxon>Gunneridae</taxon>
        <taxon>Pentapetalae</taxon>
        <taxon>rosids</taxon>
        <taxon>fabids</taxon>
        <taxon>Rosales</taxon>
        <taxon>Moraceae</taxon>
        <taxon>Moreae</taxon>
        <taxon>Morus</taxon>
    </lineage>
</organism>
<dbReference type="Gene3D" id="2.60.300.12">
    <property type="entry name" value="HesB-like domain"/>
    <property type="match status" value="1"/>
</dbReference>
<dbReference type="InterPro" id="IPR000361">
    <property type="entry name" value="ATAP_core_dom"/>
</dbReference>